<dbReference type="PROSITE" id="PS51257">
    <property type="entry name" value="PROKAR_LIPOPROTEIN"/>
    <property type="match status" value="1"/>
</dbReference>
<dbReference type="OrthoDB" id="9792749at2"/>
<dbReference type="SUPFAM" id="SSF160387">
    <property type="entry name" value="NosL/MerB-like"/>
    <property type="match status" value="1"/>
</dbReference>
<name>A0A5B8YHP2_9FLAO</name>
<proteinExistence type="predicted"/>
<reference evidence="1 2" key="1">
    <citation type="submission" date="2019-08" db="EMBL/GenBank/DDBJ databases">
        <title>Antarcticibacterium arcticum sp. nov., a bacterium isolated from marine sediment of the Canadian Beaufort Sea.</title>
        <authorList>
            <person name="Lee Y.M."/>
            <person name="Baek K."/>
            <person name="Lee D.-H."/>
            <person name="Shin S.C."/>
            <person name="Jin Y.K."/>
            <person name="Park Y."/>
        </authorList>
    </citation>
    <scope>NUCLEOTIDE SEQUENCE [LARGE SCALE GENOMIC DNA]</scope>
    <source>
        <strain evidence="1 2">PAMC 28998</strain>
    </source>
</reference>
<dbReference type="InterPro" id="IPR008719">
    <property type="entry name" value="N2O_reductase_NosL"/>
</dbReference>
<dbReference type="RefSeq" id="WP_146832291.1">
    <property type="nucleotide sequence ID" value="NZ_CP042476.1"/>
</dbReference>
<dbReference type="Pfam" id="PF05573">
    <property type="entry name" value="NosL"/>
    <property type="match status" value="1"/>
</dbReference>
<keyword evidence="2" id="KW-1185">Reference proteome</keyword>
<dbReference type="Proteomes" id="UP000321954">
    <property type="component" value="Chromosome"/>
</dbReference>
<dbReference type="PANTHER" id="PTHR41247">
    <property type="entry name" value="HTH-TYPE TRANSCRIPTIONAL REPRESSOR YCNK"/>
    <property type="match status" value="1"/>
</dbReference>
<dbReference type="EMBL" id="CP042476">
    <property type="protein sequence ID" value="QED37344.1"/>
    <property type="molecule type" value="Genomic_DNA"/>
</dbReference>
<evidence type="ECO:0000313" key="2">
    <source>
        <dbReference type="Proteomes" id="UP000321954"/>
    </source>
</evidence>
<protein>
    <submittedName>
        <fullName evidence="1">Copper-binding protein</fullName>
    </submittedName>
</protein>
<dbReference type="KEGG" id="anp:FK178_06260"/>
<dbReference type="AlphaFoldDB" id="A0A5B8YHP2"/>
<evidence type="ECO:0000313" key="1">
    <source>
        <dbReference type="EMBL" id="QED37344.1"/>
    </source>
</evidence>
<organism evidence="1 2">
    <name type="scientific">Antarcticibacterium arcticum</name>
    <dbReference type="NCBI Taxonomy" id="2585771"/>
    <lineage>
        <taxon>Bacteria</taxon>
        <taxon>Pseudomonadati</taxon>
        <taxon>Bacteroidota</taxon>
        <taxon>Flavobacteriia</taxon>
        <taxon>Flavobacteriales</taxon>
        <taxon>Flavobacteriaceae</taxon>
        <taxon>Antarcticibacterium</taxon>
    </lineage>
</organism>
<dbReference type="PANTHER" id="PTHR41247:SF1">
    <property type="entry name" value="HTH-TYPE TRANSCRIPTIONAL REPRESSOR YCNK"/>
    <property type="match status" value="1"/>
</dbReference>
<accession>A0A5B8YHP2</accession>
<gene>
    <name evidence="1" type="ORF">FK178_06260</name>
</gene>
<sequence>MKNYLYLFITLFLISCSNEPEPIVYGSDSCSYCKMTIVSKAHSAQLVTKKGKQIKYDAIECLVKDNIQNYDEKEVALILVANYKEPGTMLPAKEAAYVIDEQITSPMGANLAAVKKGNEIEGISASYTWNELKNHFLKEDSQRQR</sequence>